<evidence type="ECO:0000313" key="2">
    <source>
        <dbReference type="Proteomes" id="UP000326799"/>
    </source>
</evidence>
<sequence length="77" mass="8799">MHKSVAVHQGTTTVSSNNLLPTFSLVEWISATTPLPAVGQHVETFFNSLTHHSLYLYPQNLHPPWKRVTNAWIYTRK</sequence>
<reference evidence="1 2" key="1">
    <citation type="submission" date="2019-04" db="EMBL/GenBank/DDBJ databases">
        <title>Fungal friends and foes A comparative genomics study of 23 Aspergillus species from section Flavi.</title>
        <authorList>
            <consortium name="DOE Joint Genome Institute"/>
            <person name="Kjaerbolling I."/>
            <person name="Vesth T.C."/>
            <person name="Frisvad J.C."/>
            <person name="Nybo J.L."/>
            <person name="Theobald S."/>
            <person name="Kildgaard S."/>
            <person name="Petersen T.I."/>
            <person name="Kuo A."/>
            <person name="Sato A."/>
            <person name="Lyhne E.K."/>
            <person name="Kogle M.E."/>
            <person name="Wiebenga A."/>
            <person name="Kun R.S."/>
            <person name="Lubbers R.J."/>
            <person name="Makela M.R."/>
            <person name="Barry K."/>
            <person name="Chovatia M."/>
            <person name="Clum A."/>
            <person name="Daum C."/>
            <person name="Haridas S."/>
            <person name="He G."/>
            <person name="LaButti K."/>
            <person name="Lipzen A."/>
            <person name="Mondo S."/>
            <person name="Pangilinan J."/>
            <person name="Riley R."/>
            <person name="Salamov A."/>
            <person name="Simmons B.A."/>
            <person name="Magnuson J.K."/>
            <person name="Henrissat B."/>
            <person name="Mortensen U.H."/>
            <person name="Larsen T.O."/>
            <person name="De vries R.P."/>
            <person name="Grigoriev I.V."/>
            <person name="Machida M."/>
            <person name="Baker S.E."/>
            <person name="Andersen M.R."/>
        </authorList>
    </citation>
    <scope>NUCLEOTIDE SEQUENCE [LARGE SCALE GENOMIC DNA]</scope>
    <source>
        <strain evidence="1 2">CBS 126849</strain>
    </source>
</reference>
<dbReference type="AlphaFoldDB" id="A0A5N6F5W0"/>
<gene>
    <name evidence="1" type="ORF">BDV33DRAFT_11439</name>
</gene>
<name>A0A5N6F5W0_9EURO</name>
<proteinExistence type="predicted"/>
<keyword evidence="2" id="KW-1185">Reference proteome</keyword>
<dbReference type="Proteomes" id="UP000326799">
    <property type="component" value="Unassembled WGS sequence"/>
</dbReference>
<dbReference type="EMBL" id="ML733401">
    <property type="protein sequence ID" value="KAB8224124.1"/>
    <property type="molecule type" value="Genomic_DNA"/>
</dbReference>
<accession>A0A5N6F5W0</accession>
<protein>
    <submittedName>
        <fullName evidence="1">Uncharacterized protein</fullName>
    </submittedName>
</protein>
<organism evidence="1 2">
    <name type="scientific">Aspergillus novoparasiticus</name>
    <dbReference type="NCBI Taxonomy" id="986946"/>
    <lineage>
        <taxon>Eukaryota</taxon>
        <taxon>Fungi</taxon>
        <taxon>Dikarya</taxon>
        <taxon>Ascomycota</taxon>
        <taxon>Pezizomycotina</taxon>
        <taxon>Eurotiomycetes</taxon>
        <taxon>Eurotiomycetidae</taxon>
        <taxon>Eurotiales</taxon>
        <taxon>Aspergillaceae</taxon>
        <taxon>Aspergillus</taxon>
        <taxon>Aspergillus subgen. Circumdati</taxon>
    </lineage>
</organism>
<evidence type="ECO:0000313" key="1">
    <source>
        <dbReference type="EMBL" id="KAB8224124.1"/>
    </source>
</evidence>